<dbReference type="Pfam" id="PF00975">
    <property type="entry name" value="Thioesterase"/>
    <property type="match status" value="1"/>
</dbReference>
<sequence length="265" mass="28294">MSAVSPVHLYCFPYAGATSAIYRPWRAVGPAGLRVVGVDLPGRGARRAEQRVTDYRALVAALADSVVTDLRQASDRPRYATFGHSFGALVSLAVADAVAREVGYPPLRSVLSASLPPRLHSTEDEVAALGDAELLDKIRADGGTAPELLANEAMAGYLIRLMREDHAVRAQFPLDRTLLVPFPLTTVAARDDRYVTPRQMRLWAEHTTAPVDQVEITGGHFAAFRDPAATLVLVHAELCPPADATGADPGDATGADPGDPLATRR</sequence>
<dbReference type="InterPro" id="IPR029058">
    <property type="entry name" value="AB_hydrolase_fold"/>
</dbReference>
<evidence type="ECO:0000256" key="1">
    <source>
        <dbReference type="ARBA" id="ARBA00007169"/>
    </source>
</evidence>
<feature type="domain" description="Thioesterase" evidence="3">
    <location>
        <begin position="8"/>
        <end position="225"/>
    </location>
</feature>
<comment type="caution">
    <text evidence="4">The sequence shown here is derived from an EMBL/GenBank/DDBJ whole genome shotgun (WGS) entry which is preliminary data.</text>
</comment>
<dbReference type="Proteomes" id="UP000552097">
    <property type="component" value="Unassembled WGS sequence"/>
</dbReference>
<name>A0A7W9HKP6_9PSEU</name>
<dbReference type="Gene3D" id="3.40.50.1820">
    <property type="entry name" value="alpha/beta hydrolase"/>
    <property type="match status" value="1"/>
</dbReference>
<protein>
    <submittedName>
        <fullName evidence="4">Surfactin synthase thioesterase subunit</fullName>
    </submittedName>
</protein>
<dbReference type="EMBL" id="JACHMO010000001">
    <property type="protein sequence ID" value="MBB5804082.1"/>
    <property type="molecule type" value="Genomic_DNA"/>
</dbReference>
<evidence type="ECO:0000313" key="4">
    <source>
        <dbReference type="EMBL" id="MBB5804082.1"/>
    </source>
</evidence>
<comment type="similarity">
    <text evidence="1">Belongs to the thioesterase family.</text>
</comment>
<dbReference type="PANTHER" id="PTHR11487:SF0">
    <property type="entry name" value="S-ACYL FATTY ACID SYNTHASE THIOESTERASE, MEDIUM CHAIN"/>
    <property type="match status" value="1"/>
</dbReference>
<evidence type="ECO:0000259" key="3">
    <source>
        <dbReference type="Pfam" id="PF00975"/>
    </source>
</evidence>
<feature type="region of interest" description="Disordered" evidence="2">
    <location>
        <begin position="243"/>
        <end position="265"/>
    </location>
</feature>
<dbReference type="RefSeq" id="WP_184921767.1">
    <property type="nucleotide sequence ID" value="NZ_JACHMO010000001.1"/>
</dbReference>
<reference evidence="4 5" key="1">
    <citation type="submission" date="2020-08" db="EMBL/GenBank/DDBJ databases">
        <title>Sequencing the genomes of 1000 actinobacteria strains.</title>
        <authorList>
            <person name="Klenk H.-P."/>
        </authorList>
    </citation>
    <scope>NUCLEOTIDE SEQUENCE [LARGE SCALE GENOMIC DNA]</scope>
    <source>
        <strain evidence="4 5">DSM 45486</strain>
    </source>
</reference>
<keyword evidence="5" id="KW-1185">Reference proteome</keyword>
<organism evidence="4 5">
    <name type="scientific">Saccharothrix ecbatanensis</name>
    <dbReference type="NCBI Taxonomy" id="1105145"/>
    <lineage>
        <taxon>Bacteria</taxon>
        <taxon>Bacillati</taxon>
        <taxon>Actinomycetota</taxon>
        <taxon>Actinomycetes</taxon>
        <taxon>Pseudonocardiales</taxon>
        <taxon>Pseudonocardiaceae</taxon>
        <taxon>Saccharothrix</taxon>
    </lineage>
</organism>
<dbReference type="GO" id="GO:0008610">
    <property type="term" value="P:lipid biosynthetic process"/>
    <property type="evidence" value="ECO:0007669"/>
    <property type="project" value="TreeGrafter"/>
</dbReference>
<evidence type="ECO:0000313" key="5">
    <source>
        <dbReference type="Proteomes" id="UP000552097"/>
    </source>
</evidence>
<dbReference type="PANTHER" id="PTHR11487">
    <property type="entry name" value="THIOESTERASE"/>
    <property type="match status" value="1"/>
</dbReference>
<dbReference type="AlphaFoldDB" id="A0A7W9HKP6"/>
<proteinExistence type="inferred from homology"/>
<dbReference type="SUPFAM" id="SSF53474">
    <property type="entry name" value="alpha/beta-Hydrolases"/>
    <property type="match status" value="1"/>
</dbReference>
<gene>
    <name evidence="4" type="ORF">F4560_003850</name>
</gene>
<dbReference type="InterPro" id="IPR001031">
    <property type="entry name" value="Thioesterase"/>
</dbReference>
<accession>A0A7W9HKP6</accession>
<dbReference type="InterPro" id="IPR012223">
    <property type="entry name" value="TEII"/>
</dbReference>
<evidence type="ECO:0000256" key="2">
    <source>
        <dbReference type="SAM" id="MobiDB-lite"/>
    </source>
</evidence>